<dbReference type="GeneID" id="94493294"/>
<organism evidence="12 13">
    <name type="scientific">Metamycoplasma equirhinis</name>
    <dbReference type="NCBI Taxonomy" id="92402"/>
    <lineage>
        <taxon>Bacteria</taxon>
        <taxon>Bacillati</taxon>
        <taxon>Mycoplasmatota</taxon>
        <taxon>Mycoplasmoidales</taxon>
        <taxon>Metamycoplasmataceae</taxon>
        <taxon>Metamycoplasma</taxon>
    </lineage>
</organism>
<dbReference type="Pfam" id="PF03167">
    <property type="entry name" value="UDG"/>
    <property type="match status" value="1"/>
</dbReference>
<name>A0ABZ0PB67_9BACT</name>
<keyword evidence="13" id="KW-1185">Reference proteome</keyword>
<keyword evidence="8" id="KW-0963">Cytoplasm</keyword>
<dbReference type="InterPro" id="IPR005122">
    <property type="entry name" value="Uracil-DNA_glycosylase-like"/>
</dbReference>
<evidence type="ECO:0000256" key="10">
    <source>
        <dbReference type="RuleBase" id="RU003780"/>
    </source>
</evidence>
<sequence length="215" mass="25167">MKFNFEKFLNFEKQKPYFFNLANYLKRATNITPKKDRIFFAMHNFDFDNLKVIIIGQDPYPGVNVADGLCFSSNEEKTPASLKNIFAEIQQSYPNCIFQTNNLDYWKNQGVLLLNTILTNEVGKTLAHQNIGWEIFTYNFLNQINELYTNVIYLLLGNYAKKYAQKLDLRKQIIIQTSHPSPLSYFNGFKGSKVFEKINSELKKQNKKVIDWSTK</sequence>
<dbReference type="EMBL" id="CP137845">
    <property type="protein sequence ID" value="WPB53997.1"/>
    <property type="molecule type" value="Genomic_DNA"/>
</dbReference>
<evidence type="ECO:0000256" key="3">
    <source>
        <dbReference type="ARBA" id="ARBA00008184"/>
    </source>
</evidence>
<keyword evidence="6 8" id="KW-0378">Hydrolase</keyword>
<evidence type="ECO:0000256" key="7">
    <source>
        <dbReference type="ARBA" id="ARBA00023204"/>
    </source>
</evidence>
<dbReference type="PANTHER" id="PTHR11264">
    <property type="entry name" value="URACIL-DNA GLYCOSYLASE"/>
    <property type="match status" value="1"/>
</dbReference>
<evidence type="ECO:0000256" key="4">
    <source>
        <dbReference type="ARBA" id="ARBA00012030"/>
    </source>
</evidence>
<evidence type="ECO:0000313" key="12">
    <source>
        <dbReference type="EMBL" id="WPB53997.1"/>
    </source>
</evidence>
<dbReference type="NCBIfam" id="NF003588">
    <property type="entry name" value="PRK05254.1-1"/>
    <property type="match status" value="1"/>
</dbReference>
<dbReference type="NCBIfam" id="NF003592">
    <property type="entry name" value="PRK05254.1-5"/>
    <property type="match status" value="1"/>
</dbReference>
<dbReference type="Proteomes" id="UP001303601">
    <property type="component" value="Chromosome"/>
</dbReference>
<keyword evidence="5 8" id="KW-0227">DNA damage</keyword>
<dbReference type="InterPro" id="IPR018085">
    <property type="entry name" value="Ura-DNA_Glyclase_AS"/>
</dbReference>
<feature type="active site" description="Proton acceptor" evidence="8 9">
    <location>
        <position position="58"/>
    </location>
</feature>
<dbReference type="InterPro" id="IPR002043">
    <property type="entry name" value="UDG_fam1"/>
</dbReference>
<feature type="domain" description="Uracil-DNA glycosylase-like" evidence="11">
    <location>
        <begin position="43"/>
        <end position="202"/>
    </location>
</feature>
<dbReference type="InterPro" id="IPR036895">
    <property type="entry name" value="Uracil-DNA_glycosylase-like_sf"/>
</dbReference>
<comment type="function">
    <text evidence="2 8 10">Excises uracil residues from the DNA which can arise as a result of misincorporation of dUMP residues by DNA polymerase or due to deamination of cytosine.</text>
</comment>
<dbReference type="Gene3D" id="3.40.470.10">
    <property type="entry name" value="Uracil-DNA glycosylase-like domain"/>
    <property type="match status" value="1"/>
</dbReference>
<dbReference type="SMART" id="SM00986">
    <property type="entry name" value="UDG"/>
    <property type="match status" value="1"/>
</dbReference>
<dbReference type="SUPFAM" id="SSF52141">
    <property type="entry name" value="Uracil-DNA glycosylase-like"/>
    <property type="match status" value="1"/>
</dbReference>
<dbReference type="HAMAP" id="MF_00148">
    <property type="entry name" value="UDG"/>
    <property type="match status" value="1"/>
</dbReference>
<keyword evidence="12" id="KW-0326">Glycosidase</keyword>
<comment type="catalytic activity">
    <reaction evidence="1 8 10">
        <text>Hydrolyzes single-stranded DNA or mismatched double-stranded DNA and polynucleotides, releasing free uracil.</text>
        <dbReference type="EC" id="3.2.2.27"/>
    </reaction>
</comment>
<dbReference type="CDD" id="cd10027">
    <property type="entry name" value="UDG-F1-like"/>
    <property type="match status" value="1"/>
</dbReference>
<evidence type="ECO:0000256" key="5">
    <source>
        <dbReference type="ARBA" id="ARBA00022763"/>
    </source>
</evidence>
<evidence type="ECO:0000256" key="2">
    <source>
        <dbReference type="ARBA" id="ARBA00002631"/>
    </source>
</evidence>
<dbReference type="PROSITE" id="PS00130">
    <property type="entry name" value="U_DNA_GLYCOSYLASE"/>
    <property type="match status" value="1"/>
</dbReference>
<reference evidence="12" key="1">
    <citation type="submission" date="2023-11" db="EMBL/GenBank/DDBJ databases">
        <title>Completed genome sequence of Mycoplasma equirhinis type strain M432/72.</title>
        <authorList>
            <person name="Spergser J."/>
        </authorList>
    </citation>
    <scope>NUCLEOTIDE SEQUENCE [LARGE SCALE GENOMIC DNA]</scope>
    <source>
        <strain evidence="12">M432/72</strain>
    </source>
</reference>
<evidence type="ECO:0000256" key="8">
    <source>
        <dbReference type="HAMAP-Rule" id="MF_00148"/>
    </source>
</evidence>
<comment type="similarity">
    <text evidence="3 8 10">Belongs to the uracil-DNA glycosylase (UDG) superfamily. UNG family.</text>
</comment>
<evidence type="ECO:0000256" key="9">
    <source>
        <dbReference type="PROSITE-ProRule" id="PRU10072"/>
    </source>
</evidence>
<dbReference type="RefSeq" id="WP_140031385.1">
    <property type="nucleotide sequence ID" value="NZ_AP027305.1"/>
</dbReference>
<accession>A0ABZ0PB67</accession>
<gene>
    <name evidence="8" type="primary">ung</name>
    <name evidence="12" type="ORF">R9B83_00245</name>
</gene>
<proteinExistence type="inferred from homology"/>
<comment type="subcellular location">
    <subcellularLocation>
        <location evidence="8">Cytoplasm</location>
    </subcellularLocation>
</comment>
<dbReference type="NCBIfam" id="TIGR00628">
    <property type="entry name" value="ung"/>
    <property type="match status" value="1"/>
</dbReference>
<evidence type="ECO:0000256" key="1">
    <source>
        <dbReference type="ARBA" id="ARBA00001400"/>
    </source>
</evidence>
<evidence type="ECO:0000256" key="6">
    <source>
        <dbReference type="ARBA" id="ARBA00022801"/>
    </source>
</evidence>
<dbReference type="PANTHER" id="PTHR11264:SF0">
    <property type="entry name" value="URACIL-DNA GLYCOSYLASE"/>
    <property type="match status" value="1"/>
</dbReference>
<keyword evidence="7 8" id="KW-0234">DNA repair</keyword>
<dbReference type="GO" id="GO:0004844">
    <property type="term" value="F:uracil DNA N-glycosylase activity"/>
    <property type="evidence" value="ECO:0007669"/>
    <property type="project" value="UniProtKB-EC"/>
</dbReference>
<dbReference type="EC" id="3.2.2.27" evidence="4 8"/>
<evidence type="ECO:0000313" key="13">
    <source>
        <dbReference type="Proteomes" id="UP001303601"/>
    </source>
</evidence>
<dbReference type="SMART" id="SM00987">
    <property type="entry name" value="UreE_C"/>
    <property type="match status" value="1"/>
</dbReference>
<evidence type="ECO:0000259" key="11">
    <source>
        <dbReference type="SMART" id="SM00986"/>
    </source>
</evidence>
<protein>
    <recommendedName>
        <fullName evidence="4 8">Uracil-DNA glycosylase</fullName>
        <shortName evidence="8">UDG</shortName>
        <ecNumber evidence="4 8">3.2.2.27</ecNumber>
    </recommendedName>
</protein>